<dbReference type="PRINTS" id="PR00320">
    <property type="entry name" value="GPROTEINBRPT"/>
</dbReference>
<evidence type="ECO:0000256" key="14">
    <source>
        <dbReference type="ARBA" id="ARBA00055322"/>
    </source>
</evidence>
<dbReference type="SUPFAM" id="SSF50978">
    <property type="entry name" value="WD40 repeat-like"/>
    <property type="match status" value="1"/>
</dbReference>
<protein>
    <recommendedName>
        <fullName evidence="16">U3 small nucleolar RNA-interacting protein 2</fullName>
    </recommendedName>
    <alternativeName>
        <fullName evidence="18">RRP9 homolog</fullName>
    </alternativeName>
    <alternativeName>
        <fullName evidence="17">U3 small nucleolar ribonucleoprotein-associated 55 kDa protein</fullName>
    </alternativeName>
</protein>
<evidence type="ECO:0000256" key="6">
    <source>
        <dbReference type="ARBA" id="ARBA00022553"/>
    </source>
</evidence>
<evidence type="ECO:0000313" key="22">
    <source>
        <dbReference type="Proteomes" id="UP001152320"/>
    </source>
</evidence>
<feature type="repeat" description="WD" evidence="19">
    <location>
        <begin position="199"/>
        <end position="240"/>
    </location>
</feature>
<feature type="repeat" description="WD" evidence="19">
    <location>
        <begin position="283"/>
        <end position="324"/>
    </location>
</feature>
<sequence length="485" mass="54586">MSFFIRKNRGTQNSNTSTNSTRKRPKERQRQNAALPKKKKRFEDEEIESDSDEDIERLDDGKVTKHALSEEEEEEEETAQEKKLRLTKEYLAQLAEEERKNEESKEIDRDAVAHRLKEDVLEQSGRLLRSVADDYEAPNVDDLCVLRGHKLAVTCLVISPDSKYIFSGSKDCSVIKWNLASKKKEFVIPGGRKGMEGKHKGHTDHVLSMAISSNGKYLATGAKDKLIHIWNPSTCELIHTFRGHKEAISGLAFRHGTSLLFSASHDRAVKLWNVDDRAYMETLFGHQEAITSIDSLMRERAITSGGGDRSIRIWKVVEESQLVFMGHKGSIDCVRLLNEEFFFSGADDGSLALWTIGKKRPQVVIPNAHNESGKSSNENWISSLATLTSTNLLASAGSKDSRIRFWRAGENCQELRPLFSVPVVGFINALQFTPDGTSLVAGVGQEHKLGRWWRLKEAKNSIVIIPLKKREVTKEGQQKEGAVTE</sequence>
<dbReference type="GO" id="GO:0006364">
    <property type="term" value="P:rRNA processing"/>
    <property type="evidence" value="ECO:0007669"/>
    <property type="project" value="UniProtKB-KW"/>
</dbReference>
<dbReference type="GO" id="GO:0034511">
    <property type="term" value="F:U3 snoRNA binding"/>
    <property type="evidence" value="ECO:0007669"/>
    <property type="project" value="InterPro"/>
</dbReference>
<feature type="repeat" description="WD" evidence="19">
    <location>
        <begin position="324"/>
        <end position="356"/>
    </location>
</feature>
<dbReference type="InterPro" id="IPR020472">
    <property type="entry name" value="WD40_PAC1"/>
</dbReference>
<evidence type="ECO:0000256" key="17">
    <source>
        <dbReference type="ARBA" id="ARBA00076054"/>
    </source>
</evidence>
<organism evidence="21 22">
    <name type="scientific">Holothuria leucospilota</name>
    <name type="common">Black long sea cucumber</name>
    <name type="synonym">Mertensiothuria leucospilota</name>
    <dbReference type="NCBI Taxonomy" id="206669"/>
    <lineage>
        <taxon>Eukaryota</taxon>
        <taxon>Metazoa</taxon>
        <taxon>Echinodermata</taxon>
        <taxon>Eleutherozoa</taxon>
        <taxon>Echinozoa</taxon>
        <taxon>Holothuroidea</taxon>
        <taxon>Aspidochirotacea</taxon>
        <taxon>Aspidochirotida</taxon>
        <taxon>Holothuriidae</taxon>
        <taxon>Holothuria</taxon>
    </lineage>
</organism>
<evidence type="ECO:0000256" key="18">
    <source>
        <dbReference type="ARBA" id="ARBA00077445"/>
    </source>
</evidence>
<dbReference type="SMART" id="SM00320">
    <property type="entry name" value="WD40"/>
    <property type="match status" value="7"/>
</dbReference>
<dbReference type="PROSITE" id="PS00678">
    <property type="entry name" value="WD_REPEATS_1"/>
    <property type="match status" value="1"/>
</dbReference>
<comment type="function">
    <text evidence="14">Component of a nucleolar small nuclear ribonucleoprotein particle (snoRNP) thought to participate in the processing and modification of pre-ribosomal RNA (pre-rRNA). Part of the small subunit (SSU) processome, first precursor of the small eukaryotic ribosomal subunit. During the assembly of the SSU processome in the nucleolus, many ribosome biogenesis factors, an RNA chaperone and ribosomal proteins associate with the nascent pre-rRNA and work in concert to generate RNA folding, modifications, rearrangements and cleavage as well as targeted degradation of pre-ribosomal RNA by the RNA exosome.</text>
</comment>
<keyword evidence="13" id="KW-0687">Ribonucleoprotein</keyword>
<feature type="repeat" description="WD" evidence="19">
    <location>
        <begin position="241"/>
        <end position="282"/>
    </location>
</feature>
<keyword evidence="7 19" id="KW-0853">WD repeat</keyword>
<evidence type="ECO:0000256" key="10">
    <source>
        <dbReference type="ARBA" id="ARBA00022884"/>
    </source>
</evidence>
<dbReference type="AlphaFoldDB" id="A0A9Q1CN37"/>
<evidence type="ECO:0000256" key="5">
    <source>
        <dbReference type="ARBA" id="ARBA00022552"/>
    </source>
</evidence>
<evidence type="ECO:0000256" key="3">
    <source>
        <dbReference type="ARBA" id="ARBA00022481"/>
    </source>
</evidence>
<dbReference type="PROSITE" id="PS50082">
    <property type="entry name" value="WD_REPEATS_2"/>
    <property type="match status" value="5"/>
</dbReference>
<dbReference type="InterPro" id="IPR036322">
    <property type="entry name" value="WD40_repeat_dom_sf"/>
</dbReference>
<dbReference type="Proteomes" id="UP001152320">
    <property type="component" value="Chromosome 2"/>
</dbReference>
<comment type="subcellular location">
    <subcellularLocation>
        <location evidence="1">Nucleus</location>
        <location evidence="1">Nucleolus</location>
    </subcellularLocation>
</comment>
<evidence type="ECO:0000256" key="13">
    <source>
        <dbReference type="ARBA" id="ARBA00023274"/>
    </source>
</evidence>
<keyword evidence="6" id="KW-0597">Phosphoprotein</keyword>
<dbReference type="OrthoDB" id="189968at2759"/>
<feature type="repeat" description="WD" evidence="19">
    <location>
        <begin position="146"/>
        <end position="187"/>
    </location>
</feature>
<proteinExistence type="inferred from homology"/>
<evidence type="ECO:0000313" key="21">
    <source>
        <dbReference type="EMBL" id="KAJ8047559.1"/>
    </source>
</evidence>
<evidence type="ECO:0000256" key="20">
    <source>
        <dbReference type="SAM" id="MobiDB-lite"/>
    </source>
</evidence>
<dbReference type="GO" id="GO:0032040">
    <property type="term" value="C:small-subunit processome"/>
    <property type="evidence" value="ECO:0007669"/>
    <property type="project" value="TreeGrafter"/>
</dbReference>
<evidence type="ECO:0000256" key="19">
    <source>
        <dbReference type="PROSITE-ProRule" id="PRU00221"/>
    </source>
</evidence>
<dbReference type="InterPro" id="IPR015943">
    <property type="entry name" value="WD40/YVTN_repeat-like_dom_sf"/>
</dbReference>
<feature type="compositionally biased region" description="Acidic residues" evidence="20">
    <location>
        <begin position="44"/>
        <end position="57"/>
    </location>
</feature>
<keyword evidence="12" id="KW-0539">Nucleus</keyword>
<keyword evidence="5" id="KW-0698">rRNA processing</keyword>
<comment type="caution">
    <text evidence="21">The sequence shown here is derived from an EMBL/GenBank/DDBJ whole genome shotgun (WGS) entry which is preliminary data.</text>
</comment>
<name>A0A9Q1CN37_HOLLE</name>
<feature type="region of interest" description="Disordered" evidence="20">
    <location>
        <begin position="1"/>
        <end position="81"/>
    </location>
</feature>
<dbReference type="FunFam" id="2.130.10.10:FF:000143">
    <property type="entry name" value="U3 small nucleolar RNA-interacting protein 2 isoform X2"/>
    <property type="match status" value="1"/>
</dbReference>
<accession>A0A9Q1CN37</accession>
<evidence type="ECO:0000256" key="2">
    <source>
        <dbReference type="ARBA" id="ARBA00006777"/>
    </source>
</evidence>
<dbReference type="CDD" id="cd00200">
    <property type="entry name" value="WD40"/>
    <property type="match status" value="1"/>
</dbReference>
<keyword evidence="9" id="KW-0832">Ubl conjugation</keyword>
<dbReference type="InterPro" id="IPR001680">
    <property type="entry name" value="WD40_rpt"/>
</dbReference>
<evidence type="ECO:0000256" key="1">
    <source>
        <dbReference type="ARBA" id="ARBA00004604"/>
    </source>
</evidence>
<dbReference type="Gene3D" id="2.130.10.10">
    <property type="entry name" value="YVTN repeat-like/Quinoprotein amine dehydrogenase"/>
    <property type="match status" value="1"/>
</dbReference>
<evidence type="ECO:0000256" key="4">
    <source>
        <dbReference type="ARBA" id="ARBA00022499"/>
    </source>
</evidence>
<dbReference type="PANTHER" id="PTHR19865">
    <property type="entry name" value="U3 SMALL NUCLEOLAR RNA INTERACTING PROTEIN 2"/>
    <property type="match status" value="1"/>
</dbReference>
<dbReference type="InterPro" id="IPR019775">
    <property type="entry name" value="WD40_repeat_CS"/>
</dbReference>
<dbReference type="EMBL" id="JAIZAY010000002">
    <property type="protein sequence ID" value="KAJ8047559.1"/>
    <property type="molecule type" value="Genomic_DNA"/>
</dbReference>
<dbReference type="PANTHER" id="PTHR19865:SF0">
    <property type="entry name" value="U3 SMALL NUCLEOLAR RNA-INTERACTING PROTEIN 2"/>
    <property type="match status" value="1"/>
</dbReference>
<evidence type="ECO:0000256" key="11">
    <source>
        <dbReference type="ARBA" id="ARBA00022990"/>
    </source>
</evidence>
<evidence type="ECO:0000256" key="7">
    <source>
        <dbReference type="ARBA" id="ARBA00022574"/>
    </source>
</evidence>
<keyword evidence="8" id="KW-0677">Repeat</keyword>
<evidence type="ECO:0000256" key="16">
    <source>
        <dbReference type="ARBA" id="ARBA00074377"/>
    </source>
</evidence>
<comment type="subunit">
    <text evidence="15">Interacts specifically with the U3 small nucleolar RNA (U3 snoRNA). Binds a sub-fragment of the U3 snoRNA surrounding the B/C motif (3UBC). This association with the U3BC RNA is dependent on the binding of a protein called 15.5K to the box B/C motif. The association of the protein with the U3BC RNA was found to be also dependent on a conserved RNA structure that flanks the box B/C motif. Part of the small subunit (SSU) processome, composed of more than 70 proteins and the RNA chaperone small nucleolar RNA (snoRNA) U3.</text>
</comment>
<keyword evidence="3" id="KW-0488">Methylation</keyword>
<keyword evidence="11" id="KW-0007">Acetylation</keyword>
<evidence type="ECO:0000256" key="12">
    <source>
        <dbReference type="ARBA" id="ARBA00023242"/>
    </source>
</evidence>
<keyword evidence="4" id="KW-1017">Isopeptide bond</keyword>
<evidence type="ECO:0000256" key="9">
    <source>
        <dbReference type="ARBA" id="ARBA00022843"/>
    </source>
</evidence>
<comment type="similarity">
    <text evidence="2">Belongs to the WD repeat RRP9 family.</text>
</comment>
<dbReference type="InterPro" id="IPR039241">
    <property type="entry name" value="Rrp9-like"/>
</dbReference>
<feature type="compositionally biased region" description="Basic and acidic residues" evidence="20">
    <location>
        <begin position="58"/>
        <end position="69"/>
    </location>
</feature>
<keyword evidence="10" id="KW-0694">RNA-binding</keyword>
<gene>
    <name evidence="21" type="ORF">HOLleu_06590</name>
</gene>
<reference evidence="21" key="1">
    <citation type="submission" date="2021-10" db="EMBL/GenBank/DDBJ databases">
        <title>Tropical sea cucumber genome reveals ecological adaptation and Cuvierian tubules defense mechanism.</title>
        <authorList>
            <person name="Chen T."/>
        </authorList>
    </citation>
    <scope>NUCLEOTIDE SEQUENCE</scope>
    <source>
        <strain evidence="21">Nanhai2018</strain>
        <tissue evidence="21">Muscle</tissue>
    </source>
</reference>
<keyword evidence="22" id="KW-1185">Reference proteome</keyword>
<dbReference type="PROSITE" id="PS50294">
    <property type="entry name" value="WD_REPEATS_REGION"/>
    <property type="match status" value="4"/>
</dbReference>
<evidence type="ECO:0000256" key="15">
    <source>
        <dbReference type="ARBA" id="ARBA00065513"/>
    </source>
</evidence>
<dbReference type="Pfam" id="PF00400">
    <property type="entry name" value="WD40"/>
    <property type="match status" value="6"/>
</dbReference>
<evidence type="ECO:0000256" key="8">
    <source>
        <dbReference type="ARBA" id="ARBA00022737"/>
    </source>
</evidence>